<reference evidence="2 3" key="1">
    <citation type="submission" date="2019-03" db="EMBL/GenBank/DDBJ databases">
        <title>Draft genome of Gammaproteobacteria bacterium LSUCC0057, a member of the SAR92 clade.</title>
        <authorList>
            <person name="Lanclos V.C."/>
            <person name="Doiron C."/>
            <person name="Henson M.W."/>
            <person name="Thrash J.C."/>
        </authorList>
    </citation>
    <scope>NUCLEOTIDE SEQUENCE [LARGE SCALE GENOMIC DNA]</scope>
    <source>
        <strain evidence="2 3">LSUCC0057</strain>
    </source>
</reference>
<keyword evidence="3" id="KW-1185">Reference proteome</keyword>
<dbReference type="Gene3D" id="3.30.70.100">
    <property type="match status" value="1"/>
</dbReference>
<feature type="domain" description="EthD" evidence="1">
    <location>
        <begin position="128"/>
        <end position="215"/>
    </location>
</feature>
<dbReference type="Pfam" id="PF07110">
    <property type="entry name" value="EthD"/>
    <property type="match status" value="1"/>
</dbReference>
<accession>A0A4Y8UJ29</accession>
<gene>
    <name evidence="2" type="ORF">E3W66_02360</name>
</gene>
<dbReference type="Proteomes" id="UP000298133">
    <property type="component" value="Unassembled WGS sequence"/>
</dbReference>
<dbReference type="GO" id="GO:0016491">
    <property type="term" value="F:oxidoreductase activity"/>
    <property type="evidence" value="ECO:0007669"/>
    <property type="project" value="InterPro"/>
</dbReference>
<organism evidence="2 3">
    <name type="scientific">Gammaproteobacteria bacterium LSUCC0057</name>
    <dbReference type="NCBI Taxonomy" id="2559237"/>
    <lineage>
        <taxon>Bacteria</taxon>
        <taxon>Pseudomonadati</taxon>
        <taxon>Pseudomonadota</taxon>
        <taxon>Gammaproteobacteria</taxon>
        <taxon>Cellvibrionales</taxon>
        <taxon>Porticoccaceae</taxon>
        <taxon>SAR92 clade</taxon>
    </lineage>
</organism>
<proteinExistence type="predicted"/>
<dbReference type="AlphaFoldDB" id="A0A4Y8UJ29"/>
<sequence length="233" mass="26029">MYSLLALFDSPALTACPTDDGWLTHWQQWLAQHHSAALAAMHWAQSDGDSQQAQRWQRTARPPATAARLLLTSEDKSALERLAALLAAQLPERCGLYLCRYYQPLSEQQRIGERAAGTLQLCSFNALPELTAEQFQQRWLQAHTPIAIATQSTSHYRQHLVHTTLLGDAVDAIVEEQFPAAAADSLQHFFNAVGNPEQLRRNMAAMQQSCAQFIDFNTLNVIHLSDWPIAVAN</sequence>
<evidence type="ECO:0000313" key="3">
    <source>
        <dbReference type="Proteomes" id="UP000298133"/>
    </source>
</evidence>
<dbReference type="EMBL" id="SPIA01000001">
    <property type="protein sequence ID" value="TFH68815.1"/>
    <property type="molecule type" value="Genomic_DNA"/>
</dbReference>
<dbReference type="InterPro" id="IPR009799">
    <property type="entry name" value="EthD_dom"/>
</dbReference>
<dbReference type="InterPro" id="IPR011008">
    <property type="entry name" value="Dimeric_a/b-barrel"/>
</dbReference>
<evidence type="ECO:0000259" key="1">
    <source>
        <dbReference type="Pfam" id="PF07110"/>
    </source>
</evidence>
<name>A0A4Y8UJ29_9GAMM</name>
<dbReference type="SUPFAM" id="SSF54909">
    <property type="entry name" value="Dimeric alpha+beta barrel"/>
    <property type="match status" value="1"/>
</dbReference>
<evidence type="ECO:0000313" key="2">
    <source>
        <dbReference type="EMBL" id="TFH68815.1"/>
    </source>
</evidence>
<protein>
    <recommendedName>
        <fullName evidence="1">EthD domain-containing protein</fullName>
    </recommendedName>
</protein>
<comment type="caution">
    <text evidence="2">The sequence shown here is derived from an EMBL/GenBank/DDBJ whole genome shotgun (WGS) entry which is preliminary data.</text>
</comment>
<dbReference type="OrthoDB" id="9015064at2"/>